<protein>
    <submittedName>
        <fullName evidence="6">Peptidase C48, SUMO/Sentrin/Ubl1</fullName>
    </submittedName>
</protein>
<dbReference type="Pfam" id="PF02902">
    <property type="entry name" value="Peptidase_C48"/>
    <property type="match status" value="1"/>
</dbReference>
<accession>A0A0B2WJ38</accession>
<dbReference type="HOGENOM" id="CLU_678072_0_0_1"/>
<proteinExistence type="inferred from homology"/>
<comment type="caution">
    <text evidence="6">The sequence shown here is derived from an EMBL/GenBank/DDBJ whole genome shotgun (WGS) entry which is preliminary data.</text>
</comment>
<dbReference type="InterPro" id="IPR038765">
    <property type="entry name" value="Papain-like_cys_pep_sf"/>
</dbReference>
<feature type="region of interest" description="Disordered" evidence="4">
    <location>
        <begin position="1"/>
        <end position="45"/>
    </location>
</feature>
<evidence type="ECO:0000313" key="7">
    <source>
        <dbReference type="Proteomes" id="UP000030816"/>
    </source>
</evidence>
<organism evidence="6 7">
    <name type="scientific">Metarhizium album (strain ARSEF 1941)</name>
    <dbReference type="NCBI Taxonomy" id="1081103"/>
    <lineage>
        <taxon>Eukaryota</taxon>
        <taxon>Fungi</taxon>
        <taxon>Dikarya</taxon>
        <taxon>Ascomycota</taxon>
        <taxon>Pezizomycotina</taxon>
        <taxon>Sordariomycetes</taxon>
        <taxon>Hypocreomycetidae</taxon>
        <taxon>Hypocreales</taxon>
        <taxon>Clavicipitaceae</taxon>
        <taxon>Metarhizium</taxon>
    </lineage>
</organism>
<dbReference type="Gene3D" id="3.40.395.10">
    <property type="entry name" value="Adenoviral Proteinase, Chain A"/>
    <property type="match status" value="1"/>
</dbReference>
<sequence>MSSRSSVVDPPRSQTTPSERQVHTTPLLKRKRDKPDNGQEPIMIHGSSATSEQLYFIDDDSMDKAFSLLVQNKWINDDCVNSLLEIFNPDPSVWLVFSTLTNTQSGPSDSRSFNKSPSDSPEKLMIPLHLSNMHHWVLAAYDKTRRHCMVYDPKGDGKCVERTIEIVQDILRKHNSWQEDCITGVDCFPSSMRQTDSNNCGIFVIAAALLLFNDLPIKSFTPDLWRDLLAAYFCIRDKPPRDLISKRLTSVLKSADLDRGDRTLTDNLTRKAKVITDASLRASDYADEARLLLKMADDPLQRLRKQEEDRERLLRLASWYAQKPDGASYLTDGIIAASREQEAKQLKAMPKLIKGAVGQLTALRNHCSSVIDECTIVARKLQQERDDVLKKAMSAYLDIGSKLAVS</sequence>
<feature type="domain" description="Ubiquitin-like protease family profile" evidence="5">
    <location>
        <begin position="1"/>
        <end position="211"/>
    </location>
</feature>
<dbReference type="Proteomes" id="UP000030816">
    <property type="component" value="Unassembled WGS sequence"/>
</dbReference>
<dbReference type="AlphaFoldDB" id="A0A0B2WJ38"/>
<evidence type="ECO:0000259" key="5">
    <source>
        <dbReference type="PROSITE" id="PS50600"/>
    </source>
</evidence>
<keyword evidence="3" id="KW-0378">Hydrolase</keyword>
<dbReference type="GO" id="GO:0006508">
    <property type="term" value="P:proteolysis"/>
    <property type="evidence" value="ECO:0007669"/>
    <property type="project" value="UniProtKB-KW"/>
</dbReference>
<dbReference type="GO" id="GO:0008234">
    <property type="term" value="F:cysteine-type peptidase activity"/>
    <property type="evidence" value="ECO:0007669"/>
    <property type="project" value="InterPro"/>
</dbReference>
<keyword evidence="7" id="KW-1185">Reference proteome</keyword>
<name>A0A0B2WJ38_METAS</name>
<reference evidence="6 7" key="1">
    <citation type="journal article" date="2014" name="Proc. Natl. Acad. Sci. U.S.A.">
        <title>Trajectory and genomic determinants of fungal-pathogen speciation and host adaptation.</title>
        <authorList>
            <person name="Hu X."/>
            <person name="Xiao G."/>
            <person name="Zheng P."/>
            <person name="Shang Y."/>
            <person name="Su Y."/>
            <person name="Zhang X."/>
            <person name="Liu X."/>
            <person name="Zhan S."/>
            <person name="St Leger R.J."/>
            <person name="Wang C."/>
        </authorList>
    </citation>
    <scope>NUCLEOTIDE SEQUENCE [LARGE SCALE GENOMIC DNA]</scope>
    <source>
        <strain evidence="6 7">ARSEF 1941</strain>
    </source>
</reference>
<gene>
    <name evidence="6" type="ORF">MAM_08441</name>
</gene>
<dbReference type="SUPFAM" id="SSF54001">
    <property type="entry name" value="Cysteine proteinases"/>
    <property type="match status" value="1"/>
</dbReference>
<dbReference type="GeneID" id="63742896"/>
<dbReference type="PROSITE" id="PS50600">
    <property type="entry name" value="ULP_PROTEASE"/>
    <property type="match status" value="1"/>
</dbReference>
<keyword evidence="2" id="KW-0645">Protease</keyword>
<evidence type="ECO:0000256" key="2">
    <source>
        <dbReference type="ARBA" id="ARBA00022670"/>
    </source>
</evidence>
<evidence type="ECO:0000256" key="4">
    <source>
        <dbReference type="SAM" id="MobiDB-lite"/>
    </source>
</evidence>
<dbReference type="InterPro" id="IPR003653">
    <property type="entry name" value="Peptidase_C48_C"/>
</dbReference>
<dbReference type="OrthoDB" id="5985440at2759"/>
<dbReference type="EMBL" id="AZHE01000067">
    <property type="protein sequence ID" value="KHN93704.1"/>
    <property type="molecule type" value="Genomic_DNA"/>
</dbReference>
<dbReference type="RefSeq" id="XP_040674770.1">
    <property type="nucleotide sequence ID" value="XM_040827238.1"/>
</dbReference>
<feature type="compositionally biased region" description="Low complexity" evidence="4">
    <location>
        <begin position="1"/>
        <end position="13"/>
    </location>
</feature>
<dbReference type="GO" id="GO:0019783">
    <property type="term" value="F:ubiquitin-like protein peptidase activity"/>
    <property type="evidence" value="ECO:0007669"/>
    <property type="project" value="UniProtKB-ARBA"/>
</dbReference>
<evidence type="ECO:0000256" key="1">
    <source>
        <dbReference type="ARBA" id="ARBA00005234"/>
    </source>
</evidence>
<evidence type="ECO:0000313" key="6">
    <source>
        <dbReference type="EMBL" id="KHN93704.1"/>
    </source>
</evidence>
<comment type="similarity">
    <text evidence="1">Belongs to the peptidase C48 family.</text>
</comment>
<evidence type="ECO:0000256" key="3">
    <source>
        <dbReference type="ARBA" id="ARBA00022801"/>
    </source>
</evidence>